<dbReference type="Pfam" id="PF02518">
    <property type="entry name" value="HATPase_c"/>
    <property type="match status" value="1"/>
</dbReference>
<dbReference type="Gene3D" id="1.10.287.130">
    <property type="match status" value="1"/>
</dbReference>
<dbReference type="SMART" id="SM00387">
    <property type="entry name" value="HATPase_c"/>
    <property type="match status" value="1"/>
</dbReference>
<keyword evidence="9" id="KW-0812">Transmembrane</keyword>
<organism evidence="12 13">
    <name type="scientific">Orbus sasakiae</name>
    <dbReference type="NCBI Taxonomy" id="1078475"/>
    <lineage>
        <taxon>Bacteria</taxon>
        <taxon>Pseudomonadati</taxon>
        <taxon>Pseudomonadota</taxon>
        <taxon>Gammaproteobacteria</taxon>
        <taxon>Orbales</taxon>
        <taxon>Orbaceae</taxon>
        <taxon>Orbus</taxon>
    </lineage>
</organism>
<dbReference type="NCBIfam" id="TIGR00229">
    <property type="entry name" value="sensory_box"/>
    <property type="match status" value="1"/>
</dbReference>
<dbReference type="GO" id="GO:0016301">
    <property type="term" value="F:kinase activity"/>
    <property type="evidence" value="ECO:0007669"/>
    <property type="project" value="UniProtKB-KW"/>
</dbReference>
<evidence type="ECO:0000256" key="8">
    <source>
        <dbReference type="ARBA" id="ARBA00023012"/>
    </source>
</evidence>
<dbReference type="InterPro" id="IPR013767">
    <property type="entry name" value="PAS_fold"/>
</dbReference>
<dbReference type="PROSITE" id="PS50109">
    <property type="entry name" value="HIS_KIN"/>
    <property type="match status" value="1"/>
</dbReference>
<dbReference type="SUPFAM" id="SSF47384">
    <property type="entry name" value="Homodimeric domain of signal transducing histidine kinase"/>
    <property type="match status" value="1"/>
</dbReference>
<dbReference type="Proteomes" id="UP001500171">
    <property type="component" value="Unassembled WGS sequence"/>
</dbReference>
<comment type="catalytic activity">
    <reaction evidence="1">
        <text>ATP + protein L-histidine = ADP + protein N-phospho-L-histidine.</text>
        <dbReference type="EC" id="2.7.13.3"/>
    </reaction>
</comment>
<dbReference type="EMBL" id="BAABHY010000001">
    <property type="protein sequence ID" value="GAA5104495.1"/>
    <property type="molecule type" value="Genomic_DNA"/>
</dbReference>
<evidence type="ECO:0000259" key="11">
    <source>
        <dbReference type="PROSITE" id="PS50112"/>
    </source>
</evidence>
<feature type="domain" description="Histidine kinase" evidence="10">
    <location>
        <begin position="397"/>
        <end position="605"/>
    </location>
</feature>
<dbReference type="InterPro" id="IPR036890">
    <property type="entry name" value="HATPase_C_sf"/>
</dbReference>
<keyword evidence="3" id="KW-0597">Phosphoprotein</keyword>
<dbReference type="PROSITE" id="PS50112">
    <property type="entry name" value="PAS"/>
    <property type="match status" value="1"/>
</dbReference>
<gene>
    <name evidence="12" type="primary">atoS</name>
    <name evidence="12" type="ORF">GCM10023211_02240</name>
</gene>
<evidence type="ECO:0000256" key="5">
    <source>
        <dbReference type="ARBA" id="ARBA00022741"/>
    </source>
</evidence>
<dbReference type="RefSeq" id="WP_345487857.1">
    <property type="nucleotide sequence ID" value="NZ_BAABHY010000001.1"/>
</dbReference>
<dbReference type="InterPro" id="IPR003594">
    <property type="entry name" value="HATPase_dom"/>
</dbReference>
<proteinExistence type="predicted"/>
<evidence type="ECO:0000256" key="6">
    <source>
        <dbReference type="ARBA" id="ARBA00022777"/>
    </source>
</evidence>
<keyword evidence="9" id="KW-1133">Transmembrane helix</keyword>
<evidence type="ECO:0000259" key="10">
    <source>
        <dbReference type="PROSITE" id="PS50109"/>
    </source>
</evidence>
<evidence type="ECO:0000313" key="13">
    <source>
        <dbReference type="Proteomes" id="UP001500171"/>
    </source>
</evidence>
<evidence type="ECO:0000313" key="12">
    <source>
        <dbReference type="EMBL" id="GAA5104495.1"/>
    </source>
</evidence>
<dbReference type="PANTHER" id="PTHR43065">
    <property type="entry name" value="SENSOR HISTIDINE KINASE"/>
    <property type="match status" value="1"/>
</dbReference>
<dbReference type="PANTHER" id="PTHR43065:SF10">
    <property type="entry name" value="PEROXIDE STRESS-ACTIVATED HISTIDINE KINASE MAK3"/>
    <property type="match status" value="1"/>
</dbReference>
<dbReference type="SMART" id="SM00388">
    <property type="entry name" value="HisKA"/>
    <property type="match status" value="1"/>
</dbReference>
<comment type="caution">
    <text evidence="12">The sequence shown here is derived from an EMBL/GenBank/DDBJ whole genome shotgun (WGS) entry which is preliminary data.</text>
</comment>
<dbReference type="InterPro" id="IPR004358">
    <property type="entry name" value="Sig_transdc_His_kin-like_C"/>
</dbReference>
<dbReference type="Pfam" id="PF00989">
    <property type="entry name" value="PAS"/>
    <property type="match status" value="1"/>
</dbReference>
<name>A0ABP9N0N4_9GAMM</name>
<dbReference type="InterPro" id="IPR005467">
    <property type="entry name" value="His_kinase_dom"/>
</dbReference>
<dbReference type="SUPFAM" id="SSF55874">
    <property type="entry name" value="ATPase domain of HSP90 chaperone/DNA topoisomerase II/histidine kinase"/>
    <property type="match status" value="1"/>
</dbReference>
<dbReference type="CDD" id="cd00130">
    <property type="entry name" value="PAS"/>
    <property type="match status" value="1"/>
</dbReference>
<dbReference type="CDD" id="cd00082">
    <property type="entry name" value="HisKA"/>
    <property type="match status" value="1"/>
</dbReference>
<feature type="domain" description="PAS" evidence="11">
    <location>
        <begin position="262"/>
        <end position="307"/>
    </location>
</feature>
<dbReference type="InterPro" id="IPR003661">
    <property type="entry name" value="HisK_dim/P_dom"/>
</dbReference>
<dbReference type="EC" id="2.7.13.3" evidence="2"/>
<evidence type="ECO:0000256" key="7">
    <source>
        <dbReference type="ARBA" id="ARBA00022840"/>
    </source>
</evidence>
<dbReference type="NCBIfam" id="NF008468">
    <property type="entry name" value="PRK11360.1"/>
    <property type="match status" value="1"/>
</dbReference>
<reference evidence="13" key="1">
    <citation type="journal article" date="2019" name="Int. J. Syst. Evol. Microbiol.">
        <title>The Global Catalogue of Microorganisms (GCM) 10K type strain sequencing project: providing services to taxonomists for standard genome sequencing and annotation.</title>
        <authorList>
            <consortium name="The Broad Institute Genomics Platform"/>
            <consortium name="The Broad Institute Genome Sequencing Center for Infectious Disease"/>
            <person name="Wu L."/>
            <person name="Ma J."/>
        </authorList>
    </citation>
    <scope>NUCLEOTIDE SEQUENCE [LARGE SCALE GENOMIC DNA]</scope>
    <source>
        <strain evidence="13">JCM 18050</strain>
    </source>
</reference>
<keyword evidence="13" id="KW-1185">Reference proteome</keyword>
<evidence type="ECO:0000256" key="4">
    <source>
        <dbReference type="ARBA" id="ARBA00022679"/>
    </source>
</evidence>
<sequence length="605" mass="67626">MRNFLKRLYPDKISARIFLLITLMSCASIMVVAVLIEKEGRELLIQEKSHKLFAITKMLDLLLDDAYTHVDTSLSKQQQISQLNQFLSPKVEPLLATMPKIGTGYYHKGLDAILVYAPKVAYGVNVGKSIPATHKGREVMETGLNMVDVGKQVRGNIMNAMIPIVRQDKVVGYIWANETLDDIEQQTLVFDKNVIIISLVCMFSCILIASVLSRKLNTDIAVIRDGLQALPFDLNYRLPIIRGELNQIVSGINRLAEKLQKAKTMNELILENTLDGVITVDNNGSITMLNPAAENMTGYKLEQVLGKPYYTIVDDKNFQSPLLDTLFNGVDHVGVEVDFPVAKQIIKISSSTSHLKDHNGQIMGAVVIFKDITEQKEVEKLIQQTERLVAIGELMAGIAHEIRNPLAAVRGFVQYLQNDLPKCEQQEYIDIILKEVDSINQVIQQLLDFAAPSKNYYVSIHINTLIDDVLVLLNSSHRANDIEFILHLDPSLNALYLDRELIKQALLNLLINAIQAIKLNGKIEISTMLSVNQKYQLIQIKDSGEGIKPELMDKIFMPFFTTKMSGTGLGLSMVQKIISSHKGKISVKHNEDSKGITVEVALPID</sequence>
<evidence type="ECO:0000256" key="2">
    <source>
        <dbReference type="ARBA" id="ARBA00012438"/>
    </source>
</evidence>
<evidence type="ECO:0000256" key="3">
    <source>
        <dbReference type="ARBA" id="ARBA00022553"/>
    </source>
</evidence>
<dbReference type="PRINTS" id="PR00344">
    <property type="entry name" value="BCTRLSENSOR"/>
</dbReference>
<dbReference type="SUPFAM" id="SSF55785">
    <property type="entry name" value="PYP-like sensor domain (PAS domain)"/>
    <property type="match status" value="1"/>
</dbReference>
<keyword evidence="9" id="KW-0472">Membrane</keyword>
<accession>A0ABP9N0N4</accession>
<dbReference type="InterPro" id="IPR000014">
    <property type="entry name" value="PAS"/>
</dbReference>
<keyword evidence="6 12" id="KW-0418">Kinase</keyword>
<feature type="transmembrane region" description="Helical" evidence="9">
    <location>
        <begin position="13"/>
        <end position="36"/>
    </location>
</feature>
<dbReference type="Gene3D" id="3.30.565.10">
    <property type="entry name" value="Histidine kinase-like ATPase, C-terminal domain"/>
    <property type="match status" value="1"/>
</dbReference>
<dbReference type="InterPro" id="IPR035965">
    <property type="entry name" value="PAS-like_dom_sf"/>
</dbReference>
<dbReference type="SMART" id="SM00091">
    <property type="entry name" value="PAS"/>
    <property type="match status" value="1"/>
</dbReference>
<dbReference type="Gene3D" id="3.30.450.20">
    <property type="entry name" value="PAS domain"/>
    <property type="match status" value="1"/>
</dbReference>
<evidence type="ECO:0000256" key="1">
    <source>
        <dbReference type="ARBA" id="ARBA00000085"/>
    </source>
</evidence>
<keyword evidence="4" id="KW-0808">Transferase</keyword>
<keyword evidence="7" id="KW-0067">ATP-binding</keyword>
<dbReference type="Pfam" id="PF00512">
    <property type="entry name" value="HisKA"/>
    <property type="match status" value="1"/>
</dbReference>
<protein>
    <recommendedName>
        <fullName evidence="2">histidine kinase</fullName>
        <ecNumber evidence="2">2.7.13.3</ecNumber>
    </recommendedName>
</protein>
<dbReference type="InterPro" id="IPR036097">
    <property type="entry name" value="HisK_dim/P_sf"/>
</dbReference>
<keyword evidence="5" id="KW-0547">Nucleotide-binding</keyword>
<keyword evidence="8" id="KW-0902">Two-component regulatory system</keyword>
<evidence type="ECO:0000256" key="9">
    <source>
        <dbReference type="SAM" id="Phobius"/>
    </source>
</evidence>